<proteinExistence type="predicted"/>
<protein>
    <submittedName>
        <fullName evidence="2">Uncharacterized protein</fullName>
    </submittedName>
</protein>
<keyword evidence="3" id="KW-1185">Reference proteome</keyword>
<feature type="region of interest" description="Disordered" evidence="1">
    <location>
        <begin position="83"/>
        <end position="147"/>
    </location>
</feature>
<dbReference type="Proteomes" id="UP000199494">
    <property type="component" value="Unassembled WGS sequence"/>
</dbReference>
<reference evidence="2 3" key="1">
    <citation type="submission" date="2016-10" db="EMBL/GenBank/DDBJ databases">
        <authorList>
            <person name="de Groot N.N."/>
        </authorList>
    </citation>
    <scope>NUCLEOTIDE SEQUENCE [LARGE SCALE GENOMIC DNA]</scope>
    <source>
        <strain evidence="2 3">CGMCC 4.5506</strain>
    </source>
</reference>
<evidence type="ECO:0000256" key="1">
    <source>
        <dbReference type="SAM" id="MobiDB-lite"/>
    </source>
</evidence>
<gene>
    <name evidence="2" type="ORF">SAMN05421630_103555</name>
</gene>
<evidence type="ECO:0000313" key="3">
    <source>
        <dbReference type="Proteomes" id="UP000199494"/>
    </source>
</evidence>
<organism evidence="2 3">
    <name type="scientific">Prauserella marina</name>
    <dbReference type="NCBI Taxonomy" id="530584"/>
    <lineage>
        <taxon>Bacteria</taxon>
        <taxon>Bacillati</taxon>
        <taxon>Actinomycetota</taxon>
        <taxon>Actinomycetes</taxon>
        <taxon>Pseudonocardiales</taxon>
        <taxon>Pseudonocardiaceae</taxon>
        <taxon>Prauserella</taxon>
    </lineage>
</organism>
<sequence>MARGKAEAAVSRIKAIGREMAERRALRERNAASVRKRSRESLLAQGKVAAKAAEHLGELGRRRKQAGGWNTEKSLSGKIDVMGFGAEDEQREATFSHYGTGSASPPPAPSLELPEARREPPQPRRARHARQEDQFDDDDFSNSSWLK</sequence>
<evidence type="ECO:0000313" key="2">
    <source>
        <dbReference type="EMBL" id="SDC76914.1"/>
    </source>
</evidence>
<dbReference type="KEGG" id="pmad:BAY61_02985"/>
<name>A0A222VYA9_9PSEU</name>
<dbReference type="EMBL" id="FMZE01000003">
    <property type="protein sequence ID" value="SDC76914.1"/>
    <property type="molecule type" value="Genomic_DNA"/>
</dbReference>
<dbReference type="AlphaFoldDB" id="A0A222VYA9"/>
<dbReference type="STRING" id="530584.SAMN05421630_103555"/>
<accession>A0A222VYA9</accession>